<dbReference type="EMBL" id="JAPQKS010000001">
    <property type="protein sequence ID" value="KAJ5249179.1"/>
    <property type="molecule type" value="Genomic_DNA"/>
</dbReference>
<feature type="domain" description="WH1" evidence="3">
    <location>
        <begin position="19"/>
        <end position="134"/>
    </location>
</feature>
<dbReference type="PROSITE" id="PS50229">
    <property type="entry name" value="WH1"/>
    <property type="match status" value="1"/>
</dbReference>
<keyword evidence="5" id="KW-1185">Reference proteome</keyword>
<comment type="caution">
    <text evidence="4">The sequence shown here is derived from an EMBL/GenBank/DDBJ whole genome shotgun (WGS) entry which is preliminary data.</text>
</comment>
<dbReference type="GO" id="GO:0071933">
    <property type="term" value="F:Arp2/3 complex binding"/>
    <property type="evidence" value="ECO:0007669"/>
    <property type="project" value="UniProtKB-ARBA"/>
</dbReference>
<organism evidence="4 5">
    <name type="scientific">Penicillium chermesinum</name>
    <dbReference type="NCBI Taxonomy" id="63820"/>
    <lineage>
        <taxon>Eukaryota</taxon>
        <taxon>Fungi</taxon>
        <taxon>Dikarya</taxon>
        <taxon>Ascomycota</taxon>
        <taxon>Pezizomycotina</taxon>
        <taxon>Eurotiomycetes</taxon>
        <taxon>Eurotiomycetidae</taxon>
        <taxon>Eurotiales</taxon>
        <taxon>Aspergillaceae</taxon>
        <taxon>Penicillium</taxon>
    </lineage>
</organism>
<feature type="compositionally biased region" description="Pro residues" evidence="2">
    <location>
        <begin position="416"/>
        <end position="454"/>
    </location>
</feature>
<reference evidence="4" key="2">
    <citation type="journal article" date="2023" name="IMA Fungus">
        <title>Comparative genomic study of the Penicillium genus elucidates a diverse pangenome and 15 lateral gene transfer events.</title>
        <authorList>
            <person name="Petersen C."/>
            <person name="Sorensen T."/>
            <person name="Nielsen M.R."/>
            <person name="Sondergaard T.E."/>
            <person name="Sorensen J.L."/>
            <person name="Fitzpatrick D.A."/>
            <person name="Frisvad J.C."/>
            <person name="Nielsen K.L."/>
        </authorList>
    </citation>
    <scope>NUCLEOTIDE SEQUENCE</scope>
    <source>
        <strain evidence="4">IBT 19713</strain>
    </source>
</reference>
<sequence length="557" mass="60118">MFGSKVFKKDDEAVIDRCIPKSVSKQHAKGVARLYVAYPDPMKWTYTGLQGAVVLCEDTTVPSLWLKMVDISVSCVIWDQEIYEDFHYTMQRSFFYTFDLQTVNLQECHAGLLFADEDQAKKFDKTMQTREKHISKKTSEVAFQKRNPDFNPEEPVWQNLIRELLPLVYTMDAITVLVDSLFRLGLKKRDIAGDPVFIKEYIQQNNMSIGGPQAPAAQAPPRPVAPAPAPITPVETPTARTPPPPPPSAPPAPKANNISPQVTGSSNGSRRGPPPPPPSRKARADAPEEPAAPSPAPVESPPARRFNAPPPLPDAGKYAEPVGPAGPRRRAVSNVGNGAPAAPPPLPPKAPMDGSQPKFGVPPPFTGERKPSGPPPPPSRSPVPPGPPPPPPRADAPPQLPPLPPKVPHAGSPAAAAPPPPPPPARAPVSPPPPPRSVPPPPAPAPSAPAAPPPHQEDLLRLICLEALLLPLQAARYLVCLLLHHHQAVPPGYLLLLLRLVVGLPEVPLPLHLQVAEDLLFPHHRLPLEDLEHLPHHLLRAELLHRCHRPVVVVATT</sequence>
<evidence type="ECO:0000313" key="4">
    <source>
        <dbReference type="EMBL" id="KAJ5249179.1"/>
    </source>
</evidence>
<dbReference type="OrthoDB" id="8963340at2759"/>
<dbReference type="FunFam" id="2.30.29.30:FF:000281">
    <property type="entry name" value="Actin associated protein"/>
    <property type="match status" value="1"/>
</dbReference>
<protein>
    <recommendedName>
        <fullName evidence="3">WH1 domain-containing protein</fullName>
    </recommendedName>
</protein>
<dbReference type="GO" id="GO:0003779">
    <property type="term" value="F:actin binding"/>
    <property type="evidence" value="ECO:0007669"/>
    <property type="project" value="UniProtKB-ARBA"/>
</dbReference>
<feature type="region of interest" description="Disordered" evidence="2">
    <location>
        <begin position="209"/>
        <end position="454"/>
    </location>
</feature>
<evidence type="ECO:0000259" key="3">
    <source>
        <dbReference type="PROSITE" id="PS50229"/>
    </source>
</evidence>
<evidence type="ECO:0000256" key="2">
    <source>
        <dbReference type="SAM" id="MobiDB-lite"/>
    </source>
</evidence>
<dbReference type="InterPro" id="IPR000697">
    <property type="entry name" value="WH1/EVH1_dom"/>
</dbReference>
<dbReference type="Pfam" id="PF00568">
    <property type="entry name" value="WH1"/>
    <property type="match status" value="1"/>
</dbReference>
<dbReference type="Proteomes" id="UP001150941">
    <property type="component" value="Unassembled WGS sequence"/>
</dbReference>
<feature type="compositionally biased region" description="Pro residues" evidence="2">
    <location>
        <begin position="290"/>
        <end position="300"/>
    </location>
</feature>
<dbReference type="SMART" id="SM00461">
    <property type="entry name" value="WH1"/>
    <property type="match status" value="1"/>
</dbReference>
<evidence type="ECO:0000256" key="1">
    <source>
        <dbReference type="ARBA" id="ARBA00022553"/>
    </source>
</evidence>
<feature type="compositionally biased region" description="Pro residues" evidence="2">
    <location>
        <begin position="341"/>
        <end position="350"/>
    </location>
</feature>
<dbReference type="GO" id="GO:0030479">
    <property type="term" value="C:actin cortical patch"/>
    <property type="evidence" value="ECO:0007669"/>
    <property type="project" value="UniProtKB-ARBA"/>
</dbReference>
<feature type="compositionally biased region" description="Pro residues" evidence="2">
    <location>
        <begin position="240"/>
        <end position="253"/>
    </location>
</feature>
<dbReference type="SUPFAM" id="SSF50729">
    <property type="entry name" value="PH domain-like"/>
    <property type="match status" value="1"/>
</dbReference>
<dbReference type="InterPro" id="IPR011993">
    <property type="entry name" value="PH-like_dom_sf"/>
</dbReference>
<dbReference type="RefSeq" id="XP_058335958.1">
    <property type="nucleotide sequence ID" value="XM_058469927.1"/>
</dbReference>
<evidence type="ECO:0000313" key="5">
    <source>
        <dbReference type="Proteomes" id="UP001150941"/>
    </source>
</evidence>
<feature type="compositionally biased region" description="Pro residues" evidence="2">
    <location>
        <begin position="372"/>
        <end position="407"/>
    </location>
</feature>
<keyword evidence="1" id="KW-0597">Phosphoprotein</keyword>
<dbReference type="InterPro" id="IPR033927">
    <property type="entry name" value="WASPfam_EVH1"/>
</dbReference>
<proteinExistence type="predicted"/>
<feature type="compositionally biased region" description="Pro residues" evidence="2">
    <location>
        <begin position="218"/>
        <end position="231"/>
    </location>
</feature>
<dbReference type="PRINTS" id="PR01217">
    <property type="entry name" value="PRICHEXTENSN"/>
</dbReference>
<accession>A0A9W9PM00</accession>
<dbReference type="AlphaFoldDB" id="A0A9W9PM00"/>
<name>A0A9W9PM00_9EURO</name>
<gene>
    <name evidence="4" type="ORF">N7468_000630</name>
</gene>
<dbReference type="CDD" id="cd01205">
    <property type="entry name" value="EVH1_WASP-like"/>
    <property type="match status" value="1"/>
</dbReference>
<reference evidence="4" key="1">
    <citation type="submission" date="2022-11" db="EMBL/GenBank/DDBJ databases">
        <authorList>
            <person name="Petersen C."/>
        </authorList>
    </citation>
    <scope>NUCLEOTIDE SEQUENCE</scope>
    <source>
        <strain evidence="4">IBT 19713</strain>
    </source>
</reference>
<dbReference type="GeneID" id="83197230"/>
<dbReference type="GO" id="GO:0045010">
    <property type="term" value="P:actin nucleation"/>
    <property type="evidence" value="ECO:0007669"/>
    <property type="project" value="UniProtKB-ARBA"/>
</dbReference>
<dbReference type="Gene3D" id="2.30.29.30">
    <property type="entry name" value="Pleckstrin-homology domain (PH domain)/Phosphotyrosine-binding domain (PTB)"/>
    <property type="match status" value="1"/>
</dbReference>